<keyword evidence="1" id="KW-0812">Transmembrane</keyword>
<evidence type="ECO:0008006" key="4">
    <source>
        <dbReference type="Google" id="ProtNLM"/>
    </source>
</evidence>
<keyword evidence="1" id="KW-0472">Membrane</keyword>
<keyword evidence="1" id="KW-1133">Transmembrane helix</keyword>
<sequence length="149" mass="17311">MLLIKKYYFQAICYLIVILLLLFSWYLLKSEIQMAFKAVWNLYSGQTVSSSSSLQAFNEMIQQEVTEENQEEGRAELKHIGSLEVTTEGANVRTSTEVKDETVAFVAAKGDQFYYYEEQNSDGTIWYKIINQETQEQFWISSKTVKIIE</sequence>
<evidence type="ECO:0000313" key="2">
    <source>
        <dbReference type="EMBL" id="TXC90922.1"/>
    </source>
</evidence>
<reference evidence="2 3" key="1">
    <citation type="journal article" date="2005" name="Int. J. Syst. Evol. Microbiol.">
        <title>Bacillus litoralis sp. nov., isolated from a tidal flat of the Yellow Sea in Korea.</title>
        <authorList>
            <person name="Yoon J.H."/>
            <person name="Oh T.K."/>
        </authorList>
    </citation>
    <scope>NUCLEOTIDE SEQUENCE [LARGE SCALE GENOMIC DNA]</scope>
    <source>
        <strain evidence="2 3">SW-211</strain>
    </source>
</reference>
<dbReference type="EMBL" id="VOQF01000005">
    <property type="protein sequence ID" value="TXC90922.1"/>
    <property type="molecule type" value="Genomic_DNA"/>
</dbReference>
<dbReference type="RefSeq" id="WP_146947515.1">
    <property type="nucleotide sequence ID" value="NZ_VOQF01000005.1"/>
</dbReference>
<gene>
    <name evidence="2" type="ORF">FS935_08420</name>
</gene>
<comment type="caution">
    <text evidence="2">The sequence shown here is derived from an EMBL/GenBank/DDBJ whole genome shotgun (WGS) entry which is preliminary data.</text>
</comment>
<evidence type="ECO:0000256" key="1">
    <source>
        <dbReference type="SAM" id="Phobius"/>
    </source>
</evidence>
<dbReference type="Gene3D" id="2.30.30.40">
    <property type="entry name" value="SH3 Domains"/>
    <property type="match status" value="1"/>
</dbReference>
<feature type="transmembrane region" description="Helical" evidence="1">
    <location>
        <begin position="7"/>
        <end position="28"/>
    </location>
</feature>
<dbReference type="AlphaFoldDB" id="A0A5C6W3J0"/>
<protein>
    <recommendedName>
        <fullName evidence="4">SH3 domain-containing protein</fullName>
    </recommendedName>
</protein>
<evidence type="ECO:0000313" key="3">
    <source>
        <dbReference type="Proteomes" id="UP000321363"/>
    </source>
</evidence>
<proteinExistence type="predicted"/>
<name>A0A5C6W3J0_9BACI</name>
<dbReference type="Proteomes" id="UP000321363">
    <property type="component" value="Unassembled WGS sequence"/>
</dbReference>
<keyword evidence="3" id="KW-1185">Reference proteome</keyword>
<accession>A0A5C6W3J0</accession>
<dbReference type="OrthoDB" id="9990884at2"/>
<organism evidence="2 3">
    <name type="scientific">Metabacillus litoralis</name>
    <dbReference type="NCBI Taxonomy" id="152268"/>
    <lineage>
        <taxon>Bacteria</taxon>
        <taxon>Bacillati</taxon>
        <taxon>Bacillota</taxon>
        <taxon>Bacilli</taxon>
        <taxon>Bacillales</taxon>
        <taxon>Bacillaceae</taxon>
        <taxon>Metabacillus</taxon>
    </lineage>
</organism>